<accession>X1KYJ7</accession>
<dbReference type="AlphaFoldDB" id="X1KYJ7"/>
<feature type="non-terminal residue" evidence="1">
    <location>
        <position position="1"/>
    </location>
</feature>
<comment type="caution">
    <text evidence="1">The sequence shown here is derived from an EMBL/GenBank/DDBJ whole genome shotgun (WGS) entry which is preliminary data.</text>
</comment>
<organism evidence="1">
    <name type="scientific">marine sediment metagenome</name>
    <dbReference type="NCBI Taxonomy" id="412755"/>
    <lineage>
        <taxon>unclassified sequences</taxon>
        <taxon>metagenomes</taxon>
        <taxon>ecological metagenomes</taxon>
    </lineage>
</organism>
<gene>
    <name evidence="1" type="ORF">S03H2_72237</name>
</gene>
<sequence>FTHEFILGSPENALNEPYKIVITGSFAEKYFGNENPIGEVLTTSNFGDFSVSAVIKDVPGNSHLKF</sequence>
<protein>
    <recommendedName>
        <fullName evidence="2">MacB-like periplasmic core domain-containing protein</fullName>
    </recommendedName>
</protein>
<evidence type="ECO:0008006" key="2">
    <source>
        <dbReference type="Google" id="ProtNLM"/>
    </source>
</evidence>
<reference evidence="1" key="1">
    <citation type="journal article" date="2014" name="Front. Microbiol.">
        <title>High frequency of phylogenetically diverse reductive dehalogenase-homologous genes in deep subseafloor sedimentary metagenomes.</title>
        <authorList>
            <person name="Kawai M."/>
            <person name="Futagami T."/>
            <person name="Toyoda A."/>
            <person name="Takaki Y."/>
            <person name="Nishi S."/>
            <person name="Hori S."/>
            <person name="Arai W."/>
            <person name="Tsubouchi T."/>
            <person name="Morono Y."/>
            <person name="Uchiyama I."/>
            <person name="Ito T."/>
            <person name="Fujiyama A."/>
            <person name="Inagaki F."/>
            <person name="Takami H."/>
        </authorList>
    </citation>
    <scope>NUCLEOTIDE SEQUENCE</scope>
    <source>
        <strain evidence="1">Expedition CK06-06</strain>
    </source>
</reference>
<feature type="non-terminal residue" evidence="1">
    <location>
        <position position="66"/>
    </location>
</feature>
<dbReference type="EMBL" id="BARU01048727">
    <property type="protein sequence ID" value="GAH98705.1"/>
    <property type="molecule type" value="Genomic_DNA"/>
</dbReference>
<proteinExistence type="predicted"/>
<name>X1KYJ7_9ZZZZ</name>
<evidence type="ECO:0000313" key="1">
    <source>
        <dbReference type="EMBL" id="GAH98705.1"/>
    </source>
</evidence>